<dbReference type="InterPro" id="IPR028889">
    <property type="entry name" value="USP"/>
</dbReference>
<reference evidence="3" key="1">
    <citation type="journal article" date="2021" name="J Fungi (Basel)">
        <title>Genomic and Metabolomic Analyses of the Marine Fungus Emericellopsis cladophorae: Insights into Saltwater Adaptability Mechanisms and Its Biosynthetic Potential.</title>
        <authorList>
            <person name="Goncalves M.F.M."/>
            <person name="Hilario S."/>
            <person name="Van de Peer Y."/>
            <person name="Esteves A.C."/>
            <person name="Alves A."/>
        </authorList>
    </citation>
    <scope>NUCLEOTIDE SEQUENCE</scope>
    <source>
        <strain evidence="3">MUM 19.33</strain>
    </source>
</reference>
<feature type="region of interest" description="Disordered" evidence="1">
    <location>
        <begin position="537"/>
        <end position="583"/>
    </location>
</feature>
<proteinExistence type="predicted"/>
<sequence length="583" mass="65357">MNPACLTPAEIPSLTVDLGQQSSRSSGADAFRNIFNKNNGDKEENENDVQRRELELKFNQVQRRIQELAYHDVGRERIEISISSEYAQGDVDKAVDYIDIQQKAIRGEIIPYNPEVHMVGAENRGAVTCYLDTLLFSMFAKMDAFECMLKNDFPEDKAKDSLVKLLRMWVNMLRTGRLIGTDLTEEIQNSLAACGWPEAGLLEQQDTSEAFGFLTETLQLPLLSLQVDLFHHGKKDDADRKVVYERLLNLAVPEDPHGKGVKLEDCLEEYFNTRVEVNRDSEEAKMSKLENGPLLRRPSMLARNTIKILTDGVPSSTAMTASPLAETAPVSQPKSHEMEAEPECEHVETQIDVDVADQPGDAGSGGEDASLLEKAKRKGSTVVKTVTIPAWQFFRLIPWHSLAKNAPQNDTEVAMNFDQRPVVGICLKRYTFSAKGEPMRQNTYIDIPDSLRLPHFMLADGATVVEGENSTTALTGDYKLVLQRHDVDPPPDYEDPQWVKFDDLQTHGRVQYVDDIKVSLRDEMPYLLFYQIIPIADDPPSDEDTAPPSYEGFRMSVDEPTTPMAEENYGTGESSDCAIEQSS</sequence>
<name>A0A9Q0BEH5_9HYPO</name>
<evidence type="ECO:0000256" key="1">
    <source>
        <dbReference type="SAM" id="MobiDB-lite"/>
    </source>
</evidence>
<gene>
    <name evidence="3" type="ORF">J7T54_001309</name>
</gene>
<dbReference type="InterPro" id="IPR038765">
    <property type="entry name" value="Papain-like_cys_pep_sf"/>
</dbReference>
<accession>A0A9Q0BEH5</accession>
<dbReference type="PROSITE" id="PS50235">
    <property type="entry name" value="USP_3"/>
    <property type="match status" value="1"/>
</dbReference>
<dbReference type="GeneID" id="75827828"/>
<evidence type="ECO:0000259" key="2">
    <source>
        <dbReference type="PROSITE" id="PS50235"/>
    </source>
</evidence>
<evidence type="ECO:0000313" key="3">
    <source>
        <dbReference type="EMBL" id="KAI6782452.1"/>
    </source>
</evidence>
<protein>
    <recommendedName>
        <fullName evidence="2">USP domain-containing protein</fullName>
    </recommendedName>
</protein>
<evidence type="ECO:0000313" key="4">
    <source>
        <dbReference type="Proteomes" id="UP001055219"/>
    </source>
</evidence>
<dbReference type="EMBL" id="JAGIXG020000013">
    <property type="protein sequence ID" value="KAI6782452.1"/>
    <property type="molecule type" value="Genomic_DNA"/>
</dbReference>
<dbReference type="Proteomes" id="UP001055219">
    <property type="component" value="Unassembled WGS sequence"/>
</dbReference>
<feature type="domain" description="USP" evidence="2">
    <location>
        <begin position="119"/>
        <end position="533"/>
    </location>
</feature>
<keyword evidence="4" id="KW-1185">Reference proteome</keyword>
<dbReference type="OrthoDB" id="6287070at2759"/>
<dbReference type="Gene3D" id="3.90.70.10">
    <property type="entry name" value="Cysteine proteinases"/>
    <property type="match status" value="2"/>
</dbReference>
<comment type="caution">
    <text evidence="3">The sequence shown here is derived from an EMBL/GenBank/DDBJ whole genome shotgun (WGS) entry which is preliminary data.</text>
</comment>
<dbReference type="RefSeq" id="XP_051363308.1">
    <property type="nucleotide sequence ID" value="XM_051505272.1"/>
</dbReference>
<organism evidence="3 4">
    <name type="scientific">Emericellopsis cladophorae</name>
    <dbReference type="NCBI Taxonomy" id="2686198"/>
    <lineage>
        <taxon>Eukaryota</taxon>
        <taxon>Fungi</taxon>
        <taxon>Dikarya</taxon>
        <taxon>Ascomycota</taxon>
        <taxon>Pezizomycotina</taxon>
        <taxon>Sordariomycetes</taxon>
        <taxon>Hypocreomycetidae</taxon>
        <taxon>Hypocreales</taxon>
        <taxon>Bionectriaceae</taxon>
        <taxon>Emericellopsis</taxon>
    </lineage>
</organism>
<dbReference type="AlphaFoldDB" id="A0A9Q0BEH5"/>
<reference evidence="3" key="2">
    <citation type="submission" date="2022-07" db="EMBL/GenBank/DDBJ databases">
        <authorList>
            <person name="Goncalves M.F.M."/>
            <person name="Hilario S."/>
            <person name="Van De Peer Y."/>
            <person name="Esteves A.C."/>
            <person name="Alves A."/>
        </authorList>
    </citation>
    <scope>NUCLEOTIDE SEQUENCE</scope>
    <source>
        <strain evidence="3">MUM 19.33</strain>
    </source>
</reference>
<dbReference type="SUPFAM" id="SSF54001">
    <property type="entry name" value="Cysteine proteinases"/>
    <property type="match status" value="1"/>
</dbReference>